<protein>
    <submittedName>
        <fullName evidence="1">Uncharacterized protein</fullName>
    </submittedName>
</protein>
<accession>A0ABS5Y724</accession>
<dbReference type="RefSeq" id="WP_215619516.1">
    <property type="nucleotide sequence ID" value="NZ_JADOER010000015.1"/>
</dbReference>
<dbReference type="EMBL" id="JADOER010000015">
    <property type="protein sequence ID" value="MBT9313627.1"/>
    <property type="molecule type" value="Genomic_DNA"/>
</dbReference>
<evidence type="ECO:0000313" key="1">
    <source>
        <dbReference type="EMBL" id="MBT9313627.1"/>
    </source>
</evidence>
<comment type="caution">
    <text evidence="1">The sequence shown here is derived from an EMBL/GenBank/DDBJ whole genome shotgun (WGS) entry which is preliminary data.</text>
</comment>
<sequence length="117" mass="13392">MVSQSSVQDYAPLEVLPDYYLNCDSAKRLWQDWRVLRRLFTRRDHSRDLLLQGESGWLPIHGMALQRQLLTVTTDEGETVLDLSEPVVWLSRANPANTQISQEPTSTAGKTLLWNPV</sequence>
<keyword evidence="2" id="KW-1185">Reference proteome</keyword>
<reference evidence="1 2" key="1">
    <citation type="journal article" date="2021" name="Mar. Drugs">
        <title>Genome Reduction and Secondary Metabolism of the Marine Sponge-Associated Cyanobacterium Leptothoe.</title>
        <authorList>
            <person name="Konstantinou D."/>
            <person name="Popin R.V."/>
            <person name="Fewer D.P."/>
            <person name="Sivonen K."/>
            <person name="Gkelis S."/>
        </authorList>
    </citation>
    <scope>NUCLEOTIDE SEQUENCE [LARGE SCALE GENOMIC DNA]</scope>
    <source>
        <strain evidence="1 2">TAU-MAC 1615</strain>
    </source>
</reference>
<organism evidence="1 2">
    <name type="scientific">Leptothoe kymatousa TAU-MAC 1615</name>
    <dbReference type="NCBI Taxonomy" id="2364775"/>
    <lineage>
        <taxon>Bacteria</taxon>
        <taxon>Bacillati</taxon>
        <taxon>Cyanobacteriota</taxon>
        <taxon>Cyanophyceae</taxon>
        <taxon>Nodosilineales</taxon>
        <taxon>Cymatolegaceae</taxon>
        <taxon>Leptothoe</taxon>
        <taxon>Leptothoe kymatousa</taxon>
    </lineage>
</organism>
<name>A0ABS5Y724_9CYAN</name>
<dbReference type="Proteomes" id="UP001196661">
    <property type="component" value="Unassembled WGS sequence"/>
</dbReference>
<evidence type="ECO:0000313" key="2">
    <source>
        <dbReference type="Proteomes" id="UP001196661"/>
    </source>
</evidence>
<proteinExistence type="predicted"/>
<gene>
    <name evidence="1" type="ORF">IXB28_15545</name>
</gene>